<dbReference type="FunFam" id="3.30.430.20:FF:000002">
    <property type="entry name" value="Cysteine-rich receptor-like protein kinase 10"/>
    <property type="match status" value="1"/>
</dbReference>
<keyword evidence="4" id="KW-0812">Transmembrane</keyword>
<evidence type="ECO:0000256" key="4">
    <source>
        <dbReference type="SAM" id="Phobius"/>
    </source>
</evidence>
<gene>
    <name evidence="7" type="ORF">D5086_0000232700</name>
</gene>
<feature type="domain" description="Gnk2-homologous" evidence="6">
    <location>
        <begin position="137"/>
        <end position="246"/>
    </location>
</feature>
<evidence type="ECO:0000256" key="3">
    <source>
        <dbReference type="SAM" id="MobiDB-lite"/>
    </source>
</evidence>
<dbReference type="Gene3D" id="3.30.430.20">
    <property type="entry name" value="Gnk2 domain, C-X8-C-X2-C motif"/>
    <property type="match status" value="2"/>
</dbReference>
<dbReference type="InterPro" id="IPR038408">
    <property type="entry name" value="GNK2_sf"/>
</dbReference>
<proteinExistence type="predicted"/>
<dbReference type="CDD" id="cd23509">
    <property type="entry name" value="Gnk2-like"/>
    <property type="match status" value="2"/>
</dbReference>
<dbReference type="FunFam" id="3.30.430.20:FF:000003">
    <property type="entry name" value="Cysteine-rich RLK (RECEPTOR-like protein kinase) 10"/>
    <property type="match status" value="1"/>
</dbReference>
<dbReference type="Gene3D" id="3.30.200.20">
    <property type="entry name" value="Phosphorylase Kinase, domain 1"/>
    <property type="match status" value="1"/>
</dbReference>
<keyword evidence="4" id="KW-0472">Membrane</keyword>
<dbReference type="PANTHER" id="PTHR32099:SF110">
    <property type="entry name" value="CYSTEINE-RICH RECEPTOR-KINASE-LIKE PROTEIN"/>
    <property type="match status" value="1"/>
</dbReference>
<dbReference type="GO" id="GO:0016301">
    <property type="term" value="F:kinase activity"/>
    <property type="evidence" value="ECO:0007669"/>
    <property type="project" value="UniProtKB-KW"/>
</dbReference>
<feature type="signal peptide" evidence="5">
    <location>
        <begin position="1"/>
        <end position="22"/>
    </location>
</feature>
<keyword evidence="7" id="KW-0675">Receptor</keyword>
<evidence type="ECO:0000259" key="6">
    <source>
        <dbReference type="PROSITE" id="PS51473"/>
    </source>
</evidence>
<keyword evidence="7" id="KW-0808">Transferase</keyword>
<feature type="transmembrane region" description="Helical" evidence="4">
    <location>
        <begin position="285"/>
        <end position="308"/>
    </location>
</feature>
<evidence type="ECO:0000256" key="2">
    <source>
        <dbReference type="ARBA" id="ARBA00022737"/>
    </source>
</evidence>
<organism evidence="7">
    <name type="scientific">Populus alba</name>
    <name type="common">White poplar</name>
    <dbReference type="NCBI Taxonomy" id="43335"/>
    <lineage>
        <taxon>Eukaryota</taxon>
        <taxon>Viridiplantae</taxon>
        <taxon>Streptophyta</taxon>
        <taxon>Embryophyta</taxon>
        <taxon>Tracheophyta</taxon>
        <taxon>Spermatophyta</taxon>
        <taxon>Magnoliopsida</taxon>
        <taxon>eudicotyledons</taxon>
        <taxon>Gunneridae</taxon>
        <taxon>Pentapetalae</taxon>
        <taxon>rosids</taxon>
        <taxon>fabids</taxon>
        <taxon>Malpighiales</taxon>
        <taxon>Salicaceae</taxon>
        <taxon>Saliceae</taxon>
        <taxon>Populus</taxon>
    </lineage>
</organism>
<comment type="caution">
    <text evidence="7">The sequence shown here is derived from an EMBL/GenBank/DDBJ whole genome shotgun (WGS) entry which is preliminary data.</text>
</comment>
<keyword evidence="4" id="KW-1133">Transmembrane helix</keyword>
<keyword evidence="7" id="KW-0418">Kinase</keyword>
<dbReference type="EMBL" id="RCHU01000868">
    <property type="protein sequence ID" value="TKR90505.1"/>
    <property type="molecule type" value="Genomic_DNA"/>
</dbReference>
<feature type="domain" description="Gnk2-homologous" evidence="6">
    <location>
        <begin position="26"/>
        <end position="131"/>
    </location>
</feature>
<protein>
    <submittedName>
        <fullName evidence="7">Cysteine-rich receptor-like protein kinase 10</fullName>
    </submittedName>
</protein>
<dbReference type="Pfam" id="PF01657">
    <property type="entry name" value="Stress-antifung"/>
    <property type="match status" value="2"/>
</dbReference>
<dbReference type="PROSITE" id="PS51473">
    <property type="entry name" value="GNK2"/>
    <property type="match status" value="2"/>
</dbReference>
<sequence length="436" mass="47849">MDSLKFSTVLLSLLSLAIITQAQDPTFLYNNCPNTTTFTRNSTYQANLNLLLSSLSSNATRNNINGFYNVSAGQDPDAVYGMFLCRGDVSNSVCRNCVNFAAKDVLEKCPIEKVAMIWYDECELRYSNRNIFSTVDQDFTLFMMSPNNVTVQPDRFNQLVATTINDIAARAASAPSGAKKFAVQQMNYTGIQKLYTLVQCTPDLSTPDCSRCLEGAISKLGNCCNRKQGGRVIFPSCYFRYELYEFYNATAAAEAAPPPPPVALSPPPASGPETIRKGKGGVSTVLIIAILIPVTVALVLFCLGFCFLSRRAKRNKYYAQENDVGNEITNVESLQFDLSSIQEATNHFSADNKLGEGGFGEVYKEDPASRPPMATVVLLLNSYSITLPLPQEPAFFLHSRTDQGSIPSKEFFADKSKSNAVPYSGDEGSITEVYPR</sequence>
<dbReference type="PANTHER" id="PTHR32099">
    <property type="entry name" value="CYSTEINE-RICH REPEAT SECRETORY PROTEIN"/>
    <property type="match status" value="1"/>
</dbReference>
<evidence type="ECO:0000256" key="5">
    <source>
        <dbReference type="SAM" id="SignalP"/>
    </source>
</evidence>
<accession>A0A4V6A5C2</accession>
<dbReference type="AlphaFoldDB" id="A0A4V6A5C2"/>
<name>A0A4V6A5C2_POPAL</name>
<evidence type="ECO:0000313" key="7">
    <source>
        <dbReference type="EMBL" id="TKR90505.1"/>
    </source>
</evidence>
<dbReference type="STRING" id="43335.A0A4V6A5C2"/>
<keyword evidence="2" id="KW-0677">Repeat</keyword>
<dbReference type="InterPro" id="IPR002902">
    <property type="entry name" value="GNK2"/>
</dbReference>
<feature type="chain" id="PRO_5020814766" evidence="5">
    <location>
        <begin position="23"/>
        <end position="436"/>
    </location>
</feature>
<evidence type="ECO:0000256" key="1">
    <source>
        <dbReference type="ARBA" id="ARBA00022729"/>
    </source>
</evidence>
<feature type="region of interest" description="Disordered" evidence="3">
    <location>
        <begin position="417"/>
        <end position="436"/>
    </location>
</feature>
<keyword evidence="1 5" id="KW-0732">Signal</keyword>
<reference evidence="7" key="1">
    <citation type="submission" date="2018-10" db="EMBL/GenBank/DDBJ databases">
        <title>Population genomic analysis revealed the cold adaptation of white poplar.</title>
        <authorList>
            <person name="Liu Y.-J."/>
        </authorList>
    </citation>
    <scope>NUCLEOTIDE SEQUENCE [LARGE SCALE GENOMIC DNA]</scope>
    <source>
        <strain evidence="7">PAL-ZL1</strain>
    </source>
</reference>